<protein>
    <submittedName>
        <fullName evidence="3">VanZ family protein</fullName>
    </submittedName>
</protein>
<proteinExistence type="predicted"/>
<evidence type="ECO:0000313" key="4">
    <source>
        <dbReference type="Proteomes" id="UP000503441"/>
    </source>
</evidence>
<dbReference type="PANTHER" id="PTHR36834">
    <property type="entry name" value="MEMBRANE PROTEIN-RELATED"/>
    <property type="match status" value="1"/>
</dbReference>
<dbReference type="Proteomes" id="UP000503441">
    <property type="component" value="Chromosome"/>
</dbReference>
<sequence>MSVITPPKPARTHVAYEPSTLTVPRSRVRYALATLFGVYLAILIWTVLWELEIPWIGHASERTLKLLPYIATGSAGANQPSEVMLNIALFIPFGIYLRYLAPNWSGVWHLSIIAGTSLSFEAIQYLLAIGATDTADVINNTLGGLIGVALCPYILRLFRRQNDVLLLRIMLIGTVVVLVLITVYMFGSQLHQSGTHMPLPLSR</sequence>
<evidence type="ECO:0000313" key="3">
    <source>
        <dbReference type="EMBL" id="QIM18778.1"/>
    </source>
</evidence>
<keyword evidence="4" id="KW-1185">Reference proteome</keyword>
<reference evidence="3 4" key="1">
    <citation type="submission" date="2020-03" db="EMBL/GenBank/DDBJ databases">
        <title>Leucobacter sp. nov., isolated from beetles.</title>
        <authorList>
            <person name="Hyun D.-W."/>
            <person name="Bae J.-W."/>
        </authorList>
    </citation>
    <scope>NUCLEOTIDE SEQUENCE [LARGE SCALE GENOMIC DNA]</scope>
    <source>
        <strain evidence="3 4">HDW9A</strain>
    </source>
</reference>
<accession>A0ABX6JWU9</accession>
<dbReference type="PANTHER" id="PTHR36834:SF2">
    <property type="entry name" value="MEMBRANE PROTEIN"/>
    <property type="match status" value="1"/>
</dbReference>
<keyword evidence="1" id="KW-0812">Transmembrane</keyword>
<dbReference type="Pfam" id="PF04892">
    <property type="entry name" value="VanZ"/>
    <property type="match status" value="1"/>
</dbReference>
<dbReference type="InterPro" id="IPR053150">
    <property type="entry name" value="Teicoplanin_resist-assoc"/>
</dbReference>
<evidence type="ECO:0000256" key="1">
    <source>
        <dbReference type="SAM" id="Phobius"/>
    </source>
</evidence>
<keyword evidence="1" id="KW-0472">Membrane</keyword>
<dbReference type="RefSeq" id="WP_166330698.1">
    <property type="nucleotide sequence ID" value="NZ_CP049933.1"/>
</dbReference>
<feature type="domain" description="VanZ-like" evidence="2">
    <location>
        <begin position="36"/>
        <end position="152"/>
    </location>
</feature>
<gene>
    <name evidence="3" type="ORF">G7066_09520</name>
</gene>
<keyword evidence="1" id="KW-1133">Transmembrane helix</keyword>
<organism evidence="3 4">
    <name type="scientific">Leucobacter coleopterorum</name>
    <dbReference type="NCBI Taxonomy" id="2714933"/>
    <lineage>
        <taxon>Bacteria</taxon>
        <taxon>Bacillati</taxon>
        <taxon>Actinomycetota</taxon>
        <taxon>Actinomycetes</taxon>
        <taxon>Micrococcales</taxon>
        <taxon>Microbacteriaceae</taxon>
        <taxon>Leucobacter</taxon>
    </lineage>
</organism>
<feature type="transmembrane region" description="Helical" evidence="1">
    <location>
        <begin position="108"/>
        <end position="131"/>
    </location>
</feature>
<feature type="transmembrane region" description="Helical" evidence="1">
    <location>
        <begin position="165"/>
        <end position="187"/>
    </location>
</feature>
<evidence type="ECO:0000259" key="2">
    <source>
        <dbReference type="Pfam" id="PF04892"/>
    </source>
</evidence>
<feature type="transmembrane region" description="Helical" evidence="1">
    <location>
        <begin position="137"/>
        <end position="158"/>
    </location>
</feature>
<dbReference type="EMBL" id="CP049933">
    <property type="protein sequence ID" value="QIM18778.1"/>
    <property type="molecule type" value="Genomic_DNA"/>
</dbReference>
<feature type="transmembrane region" description="Helical" evidence="1">
    <location>
        <begin position="30"/>
        <end position="48"/>
    </location>
</feature>
<feature type="transmembrane region" description="Helical" evidence="1">
    <location>
        <begin position="83"/>
        <end position="101"/>
    </location>
</feature>
<name>A0ABX6JWU9_9MICO</name>
<dbReference type="InterPro" id="IPR006976">
    <property type="entry name" value="VanZ-like"/>
</dbReference>